<comment type="catalytic activity">
    <reaction evidence="1">
        <text>GDP-alpha-D-mannose + H2O = alpha-D-mannose 1-phosphate + GMP + 2 H(+)</text>
        <dbReference type="Rhea" id="RHEA:27978"/>
        <dbReference type="ChEBI" id="CHEBI:15377"/>
        <dbReference type="ChEBI" id="CHEBI:15378"/>
        <dbReference type="ChEBI" id="CHEBI:57527"/>
        <dbReference type="ChEBI" id="CHEBI:58115"/>
        <dbReference type="ChEBI" id="CHEBI:58409"/>
    </reaction>
</comment>
<evidence type="ECO:0000256" key="6">
    <source>
        <dbReference type="ARBA" id="ARBA00032162"/>
    </source>
</evidence>
<dbReference type="PROSITE" id="PS51462">
    <property type="entry name" value="NUDIX"/>
    <property type="match status" value="1"/>
</dbReference>
<protein>
    <recommendedName>
        <fullName evidence="4">GDP-mannose pyrophosphatase</fullName>
    </recommendedName>
    <alternativeName>
        <fullName evidence="6">GDP-mannose hydrolase</fullName>
    </alternativeName>
    <alternativeName>
        <fullName evidence="7">GDPMK</fullName>
    </alternativeName>
</protein>
<reference evidence="9 10" key="1">
    <citation type="submission" date="2015-04" db="EMBL/GenBank/DDBJ databases">
        <title>Draft Genome Sequence of the Novel Agar-Digesting Marine Bacterium Q1.</title>
        <authorList>
            <person name="Li Y."/>
            <person name="Li D."/>
            <person name="Chen G."/>
            <person name="Du Z."/>
        </authorList>
    </citation>
    <scope>NUCLEOTIDE SEQUENCE [LARGE SCALE GENOMIC DNA]</scope>
    <source>
        <strain evidence="9 10">Q1</strain>
    </source>
</reference>
<evidence type="ECO:0000313" key="10">
    <source>
        <dbReference type="Proteomes" id="UP000037600"/>
    </source>
</evidence>
<dbReference type="GO" id="GO:0016787">
    <property type="term" value="F:hydrolase activity"/>
    <property type="evidence" value="ECO:0007669"/>
    <property type="project" value="UniProtKB-KW"/>
</dbReference>
<comment type="similarity">
    <text evidence="3">Belongs to the Nudix hydrolase family. NudK subfamily.</text>
</comment>
<dbReference type="CDD" id="cd03424">
    <property type="entry name" value="NUDIX_ADPRase_Nudt5_UGPPase_Nudt14"/>
    <property type="match status" value="1"/>
</dbReference>
<dbReference type="AlphaFoldDB" id="A0A0J8GUZ2"/>
<comment type="caution">
    <text evidence="9">The sequence shown here is derived from an EMBL/GenBank/DDBJ whole genome shotgun (WGS) entry which is preliminary data.</text>
</comment>
<evidence type="ECO:0000256" key="4">
    <source>
        <dbReference type="ARBA" id="ARBA00016377"/>
    </source>
</evidence>
<feature type="domain" description="Nudix hydrolase" evidence="8">
    <location>
        <begin position="38"/>
        <end position="170"/>
    </location>
</feature>
<dbReference type="OrthoDB" id="8594221at2"/>
<keyword evidence="5" id="KW-0378">Hydrolase</keyword>
<evidence type="ECO:0000313" key="9">
    <source>
        <dbReference type="EMBL" id="KMT66600.1"/>
    </source>
</evidence>
<comment type="cofactor">
    <cofactor evidence="2">
        <name>Mg(2+)</name>
        <dbReference type="ChEBI" id="CHEBI:18420"/>
    </cofactor>
</comment>
<dbReference type="EMBL" id="LAZL01000003">
    <property type="protein sequence ID" value="KMT66600.1"/>
    <property type="molecule type" value="Genomic_DNA"/>
</dbReference>
<accession>A0A0J8GUZ2</accession>
<name>A0A0J8GUZ2_9ALTE</name>
<dbReference type="PANTHER" id="PTHR11839">
    <property type="entry name" value="UDP/ADP-SUGAR PYROPHOSPHATASE"/>
    <property type="match status" value="1"/>
</dbReference>
<keyword evidence="10" id="KW-1185">Reference proteome</keyword>
<evidence type="ECO:0000256" key="5">
    <source>
        <dbReference type="ARBA" id="ARBA00022801"/>
    </source>
</evidence>
<evidence type="ECO:0000256" key="7">
    <source>
        <dbReference type="ARBA" id="ARBA00032272"/>
    </source>
</evidence>
<dbReference type="SUPFAM" id="SSF55811">
    <property type="entry name" value="Nudix"/>
    <property type="match status" value="1"/>
</dbReference>
<dbReference type="Pfam" id="PF00293">
    <property type="entry name" value="NUDIX"/>
    <property type="match status" value="1"/>
</dbReference>
<dbReference type="RefSeq" id="WP_048689689.1">
    <property type="nucleotide sequence ID" value="NZ_KQ130483.1"/>
</dbReference>
<gene>
    <name evidence="9" type="ORF">XM47_03450</name>
</gene>
<dbReference type="GO" id="GO:0019693">
    <property type="term" value="P:ribose phosphate metabolic process"/>
    <property type="evidence" value="ECO:0007669"/>
    <property type="project" value="TreeGrafter"/>
</dbReference>
<dbReference type="InterPro" id="IPR020084">
    <property type="entry name" value="NUDIX_hydrolase_CS"/>
</dbReference>
<evidence type="ECO:0000256" key="3">
    <source>
        <dbReference type="ARBA" id="ARBA00007275"/>
    </source>
</evidence>
<evidence type="ECO:0000259" key="8">
    <source>
        <dbReference type="PROSITE" id="PS51462"/>
    </source>
</evidence>
<dbReference type="STRING" id="1513271.XM47_03450"/>
<evidence type="ECO:0000256" key="1">
    <source>
        <dbReference type="ARBA" id="ARBA00000847"/>
    </source>
</evidence>
<proteinExistence type="inferred from homology"/>
<dbReference type="InterPro" id="IPR015797">
    <property type="entry name" value="NUDIX_hydrolase-like_dom_sf"/>
</dbReference>
<sequence>MKASEFEKENRKLKLTKQIYSNEWITLNDRSSFYTLEPATKQVAVLAIVDKKDILLVKVKRPVINDITWELPAGGAEWNETPLVTVQRELKEETGIDIELSRFREVESLILCPNRFPCAPYIYFVDISCDEFSMRKAHDHEIAEVALFSLSEISEMILSSEIYLALPVTVLSRYLLSKQNNLLNM</sequence>
<dbReference type="InterPro" id="IPR000086">
    <property type="entry name" value="NUDIX_hydrolase_dom"/>
</dbReference>
<evidence type="ECO:0000256" key="2">
    <source>
        <dbReference type="ARBA" id="ARBA00001946"/>
    </source>
</evidence>
<dbReference type="PANTHER" id="PTHR11839:SF18">
    <property type="entry name" value="NUDIX HYDROLASE DOMAIN-CONTAINING PROTEIN"/>
    <property type="match status" value="1"/>
</dbReference>
<dbReference type="Proteomes" id="UP000037600">
    <property type="component" value="Unassembled WGS sequence"/>
</dbReference>
<dbReference type="GO" id="GO:0006753">
    <property type="term" value="P:nucleoside phosphate metabolic process"/>
    <property type="evidence" value="ECO:0007669"/>
    <property type="project" value="TreeGrafter"/>
</dbReference>
<dbReference type="PROSITE" id="PS00893">
    <property type="entry name" value="NUDIX_BOX"/>
    <property type="match status" value="1"/>
</dbReference>
<organism evidence="9 10">
    <name type="scientific">Catenovulum maritimum</name>
    <dbReference type="NCBI Taxonomy" id="1513271"/>
    <lineage>
        <taxon>Bacteria</taxon>
        <taxon>Pseudomonadati</taxon>
        <taxon>Pseudomonadota</taxon>
        <taxon>Gammaproteobacteria</taxon>
        <taxon>Alteromonadales</taxon>
        <taxon>Alteromonadaceae</taxon>
        <taxon>Catenovulum</taxon>
    </lineage>
</organism>
<dbReference type="Gene3D" id="3.90.79.10">
    <property type="entry name" value="Nucleoside Triphosphate Pyrophosphohydrolase"/>
    <property type="match status" value="1"/>
</dbReference>